<organism evidence="1 2">
    <name type="scientific">Subtercola lobariae</name>
    <dbReference type="NCBI Taxonomy" id="1588641"/>
    <lineage>
        <taxon>Bacteria</taxon>
        <taxon>Bacillati</taxon>
        <taxon>Actinomycetota</taxon>
        <taxon>Actinomycetes</taxon>
        <taxon>Micrococcales</taxon>
        <taxon>Microbacteriaceae</taxon>
        <taxon>Subtercola</taxon>
    </lineage>
</organism>
<dbReference type="Proteomes" id="UP000598775">
    <property type="component" value="Unassembled WGS sequence"/>
</dbReference>
<evidence type="ECO:0000313" key="1">
    <source>
        <dbReference type="EMBL" id="GGF32346.1"/>
    </source>
</evidence>
<proteinExistence type="predicted"/>
<reference evidence="1 2" key="1">
    <citation type="journal article" date="2014" name="Int. J. Syst. Evol. Microbiol.">
        <title>Complete genome sequence of Corynebacterium casei LMG S-19264T (=DSM 44701T), isolated from a smear-ripened cheese.</title>
        <authorList>
            <consortium name="US DOE Joint Genome Institute (JGI-PGF)"/>
            <person name="Walter F."/>
            <person name="Albersmeier A."/>
            <person name="Kalinowski J."/>
            <person name="Ruckert C."/>
        </authorList>
    </citation>
    <scope>NUCLEOTIDE SEQUENCE [LARGE SCALE GENOMIC DNA]</scope>
    <source>
        <strain evidence="1 2">CGMCC 1.12976</strain>
    </source>
</reference>
<evidence type="ECO:0000313" key="2">
    <source>
        <dbReference type="Proteomes" id="UP000598775"/>
    </source>
</evidence>
<gene>
    <name evidence="1" type="ORF">GCM10011399_26880</name>
</gene>
<dbReference type="RefSeq" id="WP_372435721.1">
    <property type="nucleotide sequence ID" value="NZ_BMGP01000005.1"/>
</dbReference>
<accession>A0A917BA62</accession>
<dbReference type="AlphaFoldDB" id="A0A917BA62"/>
<sequence>MSVGSSQPVIAPVPLGPPVRTAPAGIGVSAGLGPSSASLGLSPLGAQPGPRECSRAGCRASATHSIGWRNPRIHSADRVKVWVACDEHTDFLREFLLARDFPVTVSMLQPETE</sequence>
<name>A0A917BA62_9MICO</name>
<dbReference type="EMBL" id="BMGP01000005">
    <property type="protein sequence ID" value="GGF32346.1"/>
    <property type="molecule type" value="Genomic_DNA"/>
</dbReference>
<comment type="caution">
    <text evidence="1">The sequence shown here is derived from an EMBL/GenBank/DDBJ whole genome shotgun (WGS) entry which is preliminary data.</text>
</comment>
<protein>
    <submittedName>
        <fullName evidence="1">Uncharacterized protein</fullName>
    </submittedName>
</protein>
<keyword evidence="2" id="KW-1185">Reference proteome</keyword>